<name>A0A2W2ATI8_9HYPH</name>
<evidence type="ECO:0000256" key="1">
    <source>
        <dbReference type="ARBA" id="ARBA00022618"/>
    </source>
</evidence>
<comment type="subunit">
    <text evidence="8">The Tol-Pal system is composed of five core proteins: the inner membrane proteins TolA, TolQ and TolR, the periplasmic protein TolB and the outer membrane protein Pal. They form a network linking the inner and outer membranes and the peptidoglycan layer.</text>
</comment>
<reference evidence="12" key="1">
    <citation type="submission" date="2018-06" db="EMBL/GenBank/DDBJ databases">
        <title>Aestuariibacter litoralis strain KCTC 52945T.</title>
        <authorList>
            <person name="Li X."/>
            <person name="Salam N."/>
            <person name="Li J.-L."/>
            <person name="Chen Y.-M."/>
            <person name="Yang Z.-W."/>
            <person name="Zhang L.-Y."/>
            <person name="Han M.-X."/>
            <person name="Xiao M."/>
            <person name="Li W.-J."/>
        </authorList>
    </citation>
    <scope>NUCLEOTIDE SEQUENCE [LARGE SCALE GENOMIC DNA]</scope>
    <source>
        <strain evidence="12">KCTC 52945</strain>
    </source>
</reference>
<comment type="caution">
    <text evidence="11">The sequence shown here is derived from an EMBL/GenBank/DDBJ whole genome shotgun (WGS) entry which is preliminary data.</text>
</comment>
<dbReference type="HAMAP" id="MF_02204">
    <property type="entry name" value="Pal"/>
    <property type="match status" value="1"/>
</dbReference>
<dbReference type="InterPro" id="IPR006665">
    <property type="entry name" value="OmpA-like"/>
</dbReference>
<keyword evidence="6 8" id="KW-0449">Lipoprotein</keyword>
<feature type="domain" description="OmpA-like" evidence="10">
    <location>
        <begin position="46"/>
        <end position="163"/>
    </location>
</feature>
<dbReference type="RefSeq" id="WP_111195869.1">
    <property type="nucleotide sequence ID" value="NZ_QKVK01000001.1"/>
</dbReference>
<dbReference type="PROSITE" id="PS51123">
    <property type="entry name" value="OMPA_2"/>
    <property type="match status" value="1"/>
</dbReference>
<comment type="similarity">
    <text evidence="8">Belongs to the Pal lipoprotein family.</text>
</comment>
<dbReference type="NCBIfam" id="TIGR02802">
    <property type="entry name" value="Pal_lipo"/>
    <property type="match status" value="1"/>
</dbReference>
<evidence type="ECO:0000256" key="8">
    <source>
        <dbReference type="HAMAP-Rule" id="MF_02204"/>
    </source>
</evidence>
<dbReference type="GO" id="GO:0009279">
    <property type="term" value="C:cell outer membrane"/>
    <property type="evidence" value="ECO:0007669"/>
    <property type="project" value="UniProtKB-SubCell"/>
</dbReference>
<evidence type="ECO:0000256" key="4">
    <source>
        <dbReference type="ARBA" id="ARBA00023139"/>
    </source>
</evidence>
<comment type="subcellular location">
    <subcellularLocation>
        <location evidence="8">Cell outer membrane</location>
        <topology evidence="8">Lipid-anchor</topology>
    </subcellularLocation>
</comment>
<sequence length="165" mass="17717">MISRLASLKFVAVLGCFLALAACSKKNTPDLNAGTGPGAAAVPGSEQDFTVNVGDRVFFAEDQSTLSPEAQETLRRQGAWLQKYPRVTVQVEGHADERGTREYNIALSARRATAAREYLIAQGVKGSRISSIAYGKERPAALCDAEQCWSQNRRAVTVITGGANQ</sequence>
<organism evidence="11 12">
    <name type="scientific">Aestuariivirga litoralis</name>
    <dbReference type="NCBI Taxonomy" id="2650924"/>
    <lineage>
        <taxon>Bacteria</taxon>
        <taxon>Pseudomonadati</taxon>
        <taxon>Pseudomonadota</taxon>
        <taxon>Alphaproteobacteria</taxon>
        <taxon>Hyphomicrobiales</taxon>
        <taxon>Aestuariivirgaceae</taxon>
        <taxon>Aestuariivirga</taxon>
    </lineage>
</organism>
<dbReference type="InterPro" id="IPR039001">
    <property type="entry name" value="Pal"/>
</dbReference>
<dbReference type="InterPro" id="IPR006664">
    <property type="entry name" value="OMP_bac"/>
</dbReference>
<dbReference type="SUPFAM" id="SSF103088">
    <property type="entry name" value="OmpA-like"/>
    <property type="match status" value="1"/>
</dbReference>
<dbReference type="AlphaFoldDB" id="A0A2W2ATI8"/>
<feature type="chain" id="PRO_5016160195" description="Peptidoglycan-associated lipoprotein" evidence="9">
    <location>
        <begin position="22"/>
        <end position="165"/>
    </location>
</feature>
<dbReference type="GO" id="GO:0051301">
    <property type="term" value="P:cell division"/>
    <property type="evidence" value="ECO:0007669"/>
    <property type="project" value="UniProtKB-UniRule"/>
</dbReference>
<dbReference type="PRINTS" id="PR01021">
    <property type="entry name" value="OMPADOMAIN"/>
</dbReference>
<keyword evidence="12" id="KW-1185">Reference proteome</keyword>
<comment type="function">
    <text evidence="8">Part of the Tol-Pal system, which plays a role in outer membrane invagination during cell division and is important for maintaining outer membrane integrity.</text>
</comment>
<dbReference type="InterPro" id="IPR036737">
    <property type="entry name" value="OmpA-like_sf"/>
</dbReference>
<dbReference type="Proteomes" id="UP000248795">
    <property type="component" value="Unassembled WGS sequence"/>
</dbReference>
<protein>
    <recommendedName>
        <fullName evidence="8">Peptidoglycan-associated lipoprotein</fullName>
        <shortName evidence="8">PAL</shortName>
    </recommendedName>
</protein>
<dbReference type="PANTHER" id="PTHR30329:SF21">
    <property type="entry name" value="LIPOPROTEIN YIAD-RELATED"/>
    <property type="match status" value="1"/>
</dbReference>
<keyword evidence="2 8" id="KW-0732">Signal</keyword>
<keyword evidence="7 8" id="KW-0131">Cell cycle</keyword>
<gene>
    <name evidence="8 11" type="primary">pal</name>
    <name evidence="11" type="ORF">DK847_01665</name>
</gene>
<dbReference type="EMBL" id="QKVK01000001">
    <property type="protein sequence ID" value="PZF78541.1"/>
    <property type="molecule type" value="Genomic_DNA"/>
</dbReference>
<dbReference type="PANTHER" id="PTHR30329">
    <property type="entry name" value="STATOR ELEMENT OF FLAGELLAR MOTOR COMPLEX"/>
    <property type="match status" value="1"/>
</dbReference>
<evidence type="ECO:0000313" key="11">
    <source>
        <dbReference type="EMBL" id="PZF78541.1"/>
    </source>
</evidence>
<feature type="signal peptide" evidence="9">
    <location>
        <begin position="1"/>
        <end position="21"/>
    </location>
</feature>
<evidence type="ECO:0000259" key="10">
    <source>
        <dbReference type="PROSITE" id="PS51123"/>
    </source>
</evidence>
<dbReference type="PROSITE" id="PS51257">
    <property type="entry name" value="PROKAR_LIPOPROTEIN"/>
    <property type="match status" value="1"/>
</dbReference>
<evidence type="ECO:0000256" key="9">
    <source>
        <dbReference type="SAM" id="SignalP"/>
    </source>
</evidence>
<keyword evidence="4 8" id="KW-0564">Palmitate</keyword>
<dbReference type="CDD" id="cd07185">
    <property type="entry name" value="OmpA_C-like"/>
    <property type="match status" value="1"/>
</dbReference>
<keyword evidence="1 8" id="KW-0132">Cell division</keyword>
<evidence type="ECO:0000256" key="3">
    <source>
        <dbReference type="ARBA" id="ARBA00023136"/>
    </source>
</evidence>
<evidence type="ECO:0000313" key="12">
    <source>
        <dbReference type="Proteomes" id="UP000248795"/>
    </source>
</evidence>
<proteinExistence type="inferred from homology"/>
<evidence type="ECO:0000256" key="6">
    <source>
        <dbReference type="ARBA" id="ARBA00023288"/>
    </source>
</evidence>
<dbReference type="Pfam" id="PF00691">
    <property type="entry name" value="OmpA"/>
    <property type="match status" value="1"/>
</dbReference>
<keyword evidence="3 8" id="KW-0472">Membrane</keyword>
<dbReference type="InterPro" id="IPR050330">
    <property type="entry name" value="Bact_OuterMem_StrucFunc"/>
</dbReference>
<accession>A0A2W2ATI8</accession>
<evidence type="ECO:0000256" key="7">
    <source>
        <dbReference type="ARBA" id="ARBA00023306"/>
    </source>
</evidence>
<evidence type="ECO:0000256" key="5">
    <source>
        <dbReference type="ARBA" id="ARBA00023237"/>
    </source>
</evidence>
<dbReference type="Gene3D" id="3.30.1330.60">
    <property type="entry name" value="OmpA-like domain"/>
    <property type="match status" value="1"/>
</dbReference>
<keyword evidence="5 8" id="KW-0998">Cell outer membrane</keyword>
<evidence type="ECO:0000256" key="2">
    <source>
        <dbReference type="ARBA" id="ARBA00022729"/>
    </source>
</evidence>
<dbReference type="InterPro" id="IPR014169">
    <property type="entry name" value="Pal_lipo_C"/>
</dbReference>